<evidence type="ECO:0000313" key="4">
    <source>
        <dbReference type="Proteomes" id="UP000093355"/>
    </source>
</evidence>
<feature type="domain" description="Heparan-alpha-glucosaminide N-acetyltransferase catalytic" evidence="2">
    <location>
        <begin position="31"/>
        <end position="213"/>
    </location>
</feature>
<dbReference type="STRING" id="904291.A7J15_06190"/>
<dbReference type="EMBL" id="LXMD01000023">
    <property type="protein sequence ID" value="OCG73980.1"/>
    <property type="molecule type" value="Genomic_DNA"/>
</dbReference>
<keyword evidence="1" id="KW-0812">Transmembrane</keyword>
<proteinExistence type="predicted"/>
<feature type="transmembrane region" description="Helical" evidence="1">
    <location>
        <begin position="35"/>
        <end position="57"/>
    </location>
</feature>
<feature type="transmembrane region" description="Helical" evidence="1">
    <location>
        <begin position="189"/>
        <end position="206"/>
    </location>
</feature>
<feature type="transmembrane region" description="Helical" evidence="1">
    <location>
        <begin position="218"/>
        <end position="240"/>
    </location>
</feature>
<evidence type="ECO:0000313" key="3">
    <source>
        <dbReference type="EMBL" id="OCG73980.1"/>
    </source>
</evidence>
<dbReference type="Pfam" id="PF07786">
    <property type="entry name" value="HGSNAT_cat"/>
    <property type="match status" value="1"/>
</dbReference>
<sequence>MDGAASPRTGEPAPSRLAARWRRFDGPGREAGVDLARGIAVVGMFAAHLLTTPALVWRDPGSWLGLVDGRSSILFATLAGVSLALTTGGWRGADGTDLTLARGRIALRAVCIWAWGLLLISLATPVIVILPAYAILFLLALPALRWRATRLFVVAAAIGVVVPFAIAWLNTLPMWQTPGGEVAADAIGWNYPFPLWAAFVAAGLGIGRLRLSMPLTAALLLAAGTVLAAVGYGLFGRWAAPAGPWHALSAEPHSSGVGEAIGSGGFAIAVIAACVLLCATPLRWLAIPLRAVGAMPLTAYSAQLIAWALLQPDPGATGSDLLAFRALEPFWPMTVATLVGCTAWTLLVGRGPLESGISWLARRLTPPHERSRLTP</sequence>
<dbReference type="Proteomes" id="UP000093355">
    <property type="component" value="Unassembled WGS sequence"/>
</dbReference>
<feature type="transmembrane region" description="Helical" evidence="1">
    <location>
        <begin position="151"/>
        <end position="169"/>
    </location>
</feature>
<comment type="caution">
    <text evidence="3">The sequence shown here is derived from an EMBL/GenBank/DDBJ whole genome shotgun (WGS) entry which is preliminary data.</text>
</comment>
<organism evidence="3 4">
    <name type="scientific">Microbacterium sediminis</name>
    <dbReference type="NCBI Taxonomy" id="904291"/>
    <lineage>
        <taxon>Bacteria</taxon>
        <taxon>Bacillati</taxon>
        <taxon>Actinomycetota</taxon>
        <taxon>Actinomycetes</taxon>
        <taxon>Micrococcales</taxon>
        <taxon>Microbacteriaceae</taxon>
        <taxon>Microbacterium</taxon>
    </lineage>
</organism>
<gene>
    <name evidence="3" type="ORF">A7J15_06190</name>
</gene>
<reference evidence="3 4" key="1">
    <citation type="submission" date="2016-05" db="EMBL/GenBank/DDBJ databases">
        <authorList>
            <person name="Lavstsen T."/>
            <person name="Jespersen J.S."/>
        </authorList>
    </citation>
    <scope>NUCLEOTIDE SEQUENCE [LARGE SCALE GENOMIC DNA]</scope>
    <source>
        <strain evidence="3 4">YLB-01</strain>
    </source>
</reference>
<name>A0A1B9NBK9_9MICO</name>
<dbReference type="InterPro" id="IPR012429">
    <property type="entry name" value="HGSNAT_cat"/>
</dbReference>
<feature type="transmembrane region" description="Helical" evidence="1">
    <location>
        <begin position="73"/>
        <end position="92"/>
    </location>
</feature>
<dbReference type="AlphaFoldDB" id="A0A1B9NBK9"/>
<evidence type="ECO:0000256" key="1">
    <source>
        <dbReference type="SAM" id="Phobius"/>
    </source>
</evidence>
<feature type="transmembrane region" description="Helical" evidence="1">
    <location>
        <begin position="260"/>
        <end position="279"/>
    </location>
</feature>
<keyword evidence="4" id="KW-1185">Reference proteome</keyword>
<accession>A0A1B9NBK9</accession>
<protein>
    <recommendedName>
        <fullName evidence="2">Heparan-alpha-glucosaminide N-acetyltransferase catalytic domain-containing protein</fullName>
    </recommendedName>
</protein>
<keyword evidence="1" id="KW-1133">Transmembrane helix</keyword>
<feature type="transmembrane region" description="Helical" evidence="1">
    <location>
        <begin position="291"/>
        <end position="310"/>
    </location>
</feature>
<keyword evidence="1" id="KW-0472">Membrane</keyword>
<feature type="transmembrane region" description="Helical" evidence="1">
    <location>
        <begin position="330"/>
        <end position="349"/>
    </location>
</feature>
<evidence type="ECO:0000259" key="2">
    <source>
        <dbReference type="Pfam" id="PF07786"/>
    </source>
</evidence>
<feature type="transmembrane region" description="Helical" evidence="1">
    <location>
        <begin position="112"/>
        <end position="139"/>
    </location>
</feature>